<evidence type="ECO:0000256" key="2">
    <source>
        <dbReference type="ARBA" id="ARBA00009399"/>
    </source>
</evidence>
<evidence type="ECO:0000256" key="3">
    <source>
        <dbReference type="ARBA" id="ARBA00022692"/>
    </source>
</evidence>
<dbReference type="GO" id="GO:0000271">
    <property type="term" value="P:polysaccharide biosynthetic process"/>
    <property type="evidence" value="ECO:0007669"/>
    <property type="project" value="InterPro"/>
</dbReference>
<dbReference type="InterPro" id="IPR007267">
    <property type="entry name" value="GtrA_DPMS_TM"/>
</dbReference>
<evidence type="ECO:0000256" key="6">
    <source>
        <dbReference type="SAM" id="Phobius"/>
    </source>
</evidence>
<comment type="similarity">
    <text evidence="2">Belongs to the GtrA family.</text>
</comment>
<feature type="transmembrane region" description="Helical" evidence="6">
    <location>
        <begin position="116"/>
        <end position="133"/>
    </location>
</feature>
<gene>
    <name evidence="8" type="ORF">IAD17_04510</name>
</gene>
<feature type="transmembrane region" description="Helical" evidence="6">
    <location>
        <begin position="85"/>
        <end position="104"/>
    </location>
</feature>
<organism evidence="8 9">
    <name type="scientific">Candidatus Coprovicinus avistercoris</name>
    <dbReference type="NCBI Taxonomy" id="2840754"/>
    <lineage>
        <taxon>Bacteria</taxon>
        <taxon>Bacillati</taxon>
        <taxon>Actinomycetota</taxon>
        <taxon>Coriobacteriia</taxon>
        <taxon>Coriobacteriales</taxon>
        <taxon>Coriobacteriaceae</taxon>
        <taxon>Coriobacteriaceae incertae sedis</taxon>
        <taxon>Candidatus Coprovicinus</taxon>
    </lineage>
</organism>
<dbReference type="Pfam" id="PF04138">
    <property type="entry name" value="GtrA_DPMS_TM"/>
    <property type="match status" value="1"/>
</dbReference>
<dbReference type="InterPro" id="IPR051401">
    <property type="entry name" value="GtrA_CellWall_Glycosyl"/>
</dbReference>
<keyword evidence="5 6" id="KW-0472">Membrane</keyword>
<comment type="caution">
    <text evidence="8">The sequence shown here is derived from an EMBL/GenBank/DDBJ whole genome shotgun (WGS) entry which is preliminary data.</text>
</comment>
<proteinExistence type="inferred from homology"/>
<name>A0A9D1HY09_9ACTN</name>
<reference evidence="8" key="2">
    <citation type="journal article" date="2021" name="PeerJ">
        <title>Extensive microbial diversity within the chicken gut microbiome revealed by metagenomics and culture.</title>
        <authorList>
            <person name="Gilroy R."/>
            <person name="Ravi A."/>
            <person name="Getino M."/>
            <person name="Pursley I."/>
            <person name="Horton D.L."/>
            <person name="Alikhan N.F."/>
            <person name="Baker D."/>
            <person name="Gharbi K."/>
            <person name="Hall N."/>
            <person name="Watson M."/>
            <person name="Adriaenssens E.M."/>
            <person name="Foster-Nyarko E."/>
            <person name="Jarju S."/>
            <person name="Secka A."/>
            <person name="Antonio M."/>
            <person name="Oren A."/>
            <person name="Chaudhuri R.R."/>
            <person name="La Ragione R."/>
            <person name="Hildebrand F."/>
            <person name="Pallen M.J."/>
        </authorList>
    </citation>
    <scope>NUCLEOTIDE SEQUENCE</scope>
    <source>
        <strain evidence="8">ChiHjej12B11-29160</strain>
    </source>
</reference>
<feature type="domain" description="GtrA/DPMS transmembrane" evidence="7">
    <location>
        <begin position="24"/>
        <end position="139"/>
    </location>
</feature>
<accession>A0A9D1HY09</accession>
<evidence type="ECO:0000313" key="9">
    <source>
        <dbReference type="Proteomes" id="UP000824078"/>
    </source>
</evidence>
<evidence type="ECO:0000259" key="7">
    <source>
        <dbReference type="Pfam" id="PF04138"/>
    </source>
</evidence>
<keyword evidence="4 6" id="KW-1133">Transmembrane helix</keyword>
<evidence type="ECO:0000256" key="1">
    <source>
        <dbReference type="ARBA" id="ARBA00004141"/>
    </source>
</evidence>
<dbReference type="PANTHER" id="PTHR38459:SF1">
    <property type="entry name" value="PROPHAGE BACTOPRENOL-LINKED GLUCOSE TRANSLOCASE HOMOLOG"/>
    <property type="match status" value="1"/>
</dbReference>
<dbReference type="EMBL" id="DVMQ01000014">
    <property type="protein sequence ID" value="HIU24162.1"/>
    <property type="molecule type" value="Genomic_DNA"/>
</dbReference>
<evidence type="ECO:0000256" key="5">
    <source>
        <dbReference type="ARBA" id="ARBA00023136"/>
    </source>
</evidence>
<evidence type="ECO:0000313" key="8">
    <source>
        <dbReference type="EMBL" id="HIU24162.1"/>
    </source>
</evidence>
<dbReference type="Proteomes" id="UP000824078">
    <property type="component" value="Unassembled WGS sequence"/>
</dbReference>
<feature type="transmembrane region" description="Helical" evidence="6">
    <location>
        <begin position="55"/>
        <end position="73"/>
    </location>
</feature>
<dbReference type="AlphaFoldDB" id="A0A9D1HY09"/>
<dbReference type="PANTHER" id="PTHR38459">
    <property type="entry name" value="PROPHAGE BACTOPRENOL-LINKED GLUCOSE TRANSLOCASE HOMOLOG"/>
    <property type="match status" value="1"/>
</dbReference>
<comment type="subcellular location">
    <subcellularLocation>
        <location evidence="1">Membrane</location>
        <topology evidence="1">Multi-pass membrane protein</topology>
    </subcellularLocation>
</comment>
<reference evidence="8" key="1">
    <citation type="submission" date="2020-10" db="EMBL/GenBank/DDBJ databases">
        <authorList>
            <person name="Gilroy R."/>
        </authorList>
    </citation>
    <scope>NUCLEOTIDE SEQUENCE</scope>
    <source>
        <strain evidence="8">ChiHjej12B11-29160</strain>
    </source>
</reference>
<protein>
    <submittedName>
        <fullName evidence="8">GtrA family protein</fullName>
    </submittedName>
</protein>
<keyword evidence="3 6" id="KW-0812">Transmembrane</keyword>
<dbReference type="GO" id="GO:0005886">
    <property type="term" value="C:plasma membrane"/>
    <property type="evidence" value="ECO:0007669"/>
    <property type="project" value="TreeGrafter"/>
</dbReference>
<sequence length="153" mass="17522">MQPTKHMNPERKASLFEMLRQLLRYGLFGIVCSATDTLIFWFLTSALETDPLITNIFSTAVGVSMSFYFNRRYTFKVRDKAGRRYIAFFSIGALGLLVSEGIIWYGTHTFPWVEPVFIKLIAVALVGVFQFFLNRNISFRTVVGAENDDDEIV</sequence>
<feature type="transmembrane region" description="Helical" evidence="6">
    <location>
        <begin position="21"/>
        <end position="43"/>
    </location>
</feature>
<evidence type="ECO:0000256" key="4">
    <source>
        <dbReference type="ARBA" id="ARBA00022989"/>
    </source>
</evidence>